<dbReference type="Gene3D" id="3.50.50.60">
    <property type="entry name" value="FAD/NAD(P)-binding domain"/>
    <property type="match status" value="2"/>
</dbReference>
<organism evidence="16 17">
    <name type="scientific">Cymbomonas tetramitiformis</name>
    <dbReference type="NCBI Taxonomy" id="36881"/>
    <lineage>
        <taxon>Eukaryota</taxon>
        <taxon>Viridiplantae</taxon>
        <taxon>Chlorophyta</taxon>
        <taxon>Pyramimonadophyceae</taxon>
        <taxon>Pyramimonadales</taxon>
        <taxon>Pyramimonadaceae</taxon>
        <taxon>Cymbomonas</taxon>
    </lineage>
</organism>
<dbReference type="InterPro" id="IPR036188">
    <property type="entry name" value="FAD/NAD-bd_sf"/>
</dbReference>
<keyword evidence="6" id="KW-0285">Flavoprotein</keyword>
<evidence type="ECO:0000256" key="1">
    <source>
        <dbReference type="ARBA" id="ARBA00000920"/>
    </source>
</evidence>
<dbReference type="AlphaFoldDB" id="A0AAE0BPY0"/>
<reference evidence="16 17" key="1">
    <citation type="journal article" date="2015" name="Genome Biol. Evol.">
        <title>Comparative Genomics of a Bacterivorous Green Alga Reveals Evolutionary Causalities and Consequences of Phago-Mixotrophic Mode of Nutrition.</title>
        <authorList>
            <person name="Burns J.A."/>
            <person name="Paasch A."/>
            <person name="Narechania A."/>
            <person name="Kim E."/>
        </authorList>
    </citation>
    <scope>NUCLEOTIDE SEQUENCE [LARGE SCALE GENOMIC DNA]</scope>
    <source>
        <strain evidence="16 17">PLY_AMNH</strain>
    </source>
</reference>
<keyword evidence="10 12" id="KW-0560">Oxidoreductase</keyword>
<keyword evidence="7" id="KW-0812">Transmembrane</keyword>
<protein>
    <recommendedName>
        <fullName evidence="5 12">Long-chain-alcohol oxidase</fullName>
        <ecNumber evidence="5 12">1.1.3.20</ecNumber>
    </recommendedName>
</protein>
<evidence type="ECO:0000259" key="15">
    <source>
        <dbReference type="Pfam" id="PF05199"/>
    </source>
</evidence>
<dbReference type="InterPro" id="IPR000172">
    <property type="entry name" value="GMC_OxRdtase_N"/>
</dbReference>
<comment type="function">
    <text evidence="2 12">Long-chain fatty alcohol oxidase involved in the omega-oxidation pathway of lipid degradation.</text>
</comment>
<dbReference type="EMBL" id="LGRX02033770">
    <property type="protein sequence ID" value="KAK3239973.1"/>
    <property type="molecule type" value="Genomic_DNA"/>
</dbReference>
<dbReference type="PIRSF" id="PIRSF028937">
    <property type="entry name" value="Lg_Ch_AO"/>
    <property type="match status" value="1"/>
</dbReference>
<keyword evidence="8" id="KW-0274">FAD</keyword>
<keyword evidence="17" id="KW-1185">Reference proteome</keyword>
<dbReference type="SUPFAM" id="SSF51905">
    <property type="entry name" value="FAD/NAD(P)-binding domain"/>
    <property type="match status" value="1"/>
</dbReference>
<dbReference type="GO" id="GO:0016020">
    <property type="term" value="C:membrane"/>
    <property type="evidence" value="ECO:0007669"/>
    <property type="project" value="UniProtKB-SubCell"/>
</dbReference>
<keyword evidence="9" id="KW-1133">Transmembrane helix</keyword>
<gene>
    <name evidence="16" type="ORF">CYMTET_50135</name>
</gene>
<dbReference type="Pfam" id="PF05199">
    <property type="entry name" value="GMC_oxred_C"/>
    <property type="match status" value="1"/>
</dbReference>
<evidence type="ECO:0000256" key="8">
    <source>
        <dbReference type="ARBA" id="ARBA00022827"/>
    </source>
</evidence>
<evidence type="ECO:0000256" key="9">
    <source>
        <dbReference type="ARBA" id="ARBA00022989"/>
    </source>
</evidence>
<dbReference type="Proteomes" id="UP001190700">
    <property type="component" value="Unassembled WGS sequence"/>
</dbReference>
<comment type="catalytic activity">
    <reaction evidence="1 12">
        <text>a long-chain primary fatty alcohol + O2 = a long-chain fatty aldehyde + H2O2</text>
        <dbReference type="Rhea" id="RHEA:22756"/>
        <dbReference type="ChEBI" id="CHEBI:15379"/>
        <dbReference type="ChEBI" id="CHEBI:16240"/>
        <dbReference type="ChEBI" id="CHEBI:17176"/>
        <dbReference type="ChEBI" id="CHEBI:77396"/>
        <dbReference type="EC" id="1.1.3.20"/>
    </reaction>
</comment>
<evidence type="ECO:0000313" key="16">
    <source>
        <dbReference type="EMBL" id="KAK3239973.1"/>
    </source>
</evidence>
<dbReference type="GO" id="GO:0050660">
    <property type="term" value="F:flavin adenine dinucleotide binding"/>
    <property type="evidence" value="ECO:0007669"/>
    <property type="project" value="InterPro"/>
</dbReference>
<dbReference type="Pfam" id="PF00732">
    <property type="entry name" value="GMC_oxred_N"/>
    <property type="match status" value="1"/>
</dbReference>
<evidence type="ECO:0000256" key="3">
    <source>
        <dbReference type="ARBA" id="ARBA00004370"/>
    </source>
</evidence>
<name>A0AAE0BPY0_9CHLO</name>
<evidence type="ECO:0000313" key="17">
    <source>
        <dbReference type="Proteomes" id="UP001190700"/>
    </source>
</evidence>
<proteinExistence type="inferred from homology"/>
<evidence type="ECO:0000256" key="7">
    <source>
        <dbReference type="ARBA" id="ARBA00022692"/>
    </source>
</evidence>
<comment type="subcellular location">
    <subcellularLocation>
        <location evidence="3 12">Membrane</location>
    </subcellularLocation>
</comment>
<evidence type="ECO:0000256" key="6">
    <source>
        <dbReference type="ARBA" id="ARBA00022630"/>
    </source>
</evidence>
<feature type="domain" description="Glucose-methanol-choline oxidoreductase C-terminal" evidence="15">
    <location>
        <begin position="543"/>
        <end position="685"/>
    </location>
</feature>
<comment type="caution">
    <text evidence="16">The sequence shown here is derived from an EMBL/GenBank/DDBJ whole genome shotgun (WGS) entry which is preliminary data.</text>
</comment>
<evidence type="ECO:0000256" key="2">
    <source>
        <dbReference type="ARBA" id="ARBA00003842"/>
    </source>
</evidence>
<evidence type="ECO:0000256" key="13">
    <source>
        <dbReference type="PIRSR" id="PIRSR028937-1"/>
    </source>
</evidence>
<dbReference type="EC" id="1.1.3.20" evidence="5 12"/>
<dbReference type="InterPro" id="IPR007867">
    <property type="entry name" value="GMC_OxRtase_C"/>
</dbReference>
<dbReference type="PANTHER" id="PTHR46056">
    <property type="entry name" value="LONG-CHAIN-ALCOHOL OXIDASE"/>
    <property type="match status" value="1"/>
</dbReference>
<evidence type="ECO:0000259" key="14">
    <source>
        <dbReference type="Pfam" id="PF00732"/>
    </source>
</evidence>
<dbReference type="Pfam" id="PF13450">
    <property type="entry name" value="NAD_binding_8"/>
    <property type="match status" value="1"/>
</dbReference>
<evidence type="ECO:0000256" key="10">
    <source>
        <dbReference type="ARBA" id="ARBA00023002"/>
    </source>
</evidence>
<dbReference type="PANTHER" id="PTHR46056:SF12">
    <property type="entry name" value="LONG-CHAIN-ALCOHOL OXIDASE"/>
    <property type="match status" value="1"/>
</dbReference>
<dbReference type="GO" id="GO:0046577">
    <property type="term" value="F:long-chain-alcohol oxidase activity"/>
    <property type="evidence" value="ECO:0007669"/>
    <property type="project" value="UniProtKB-EC"/>
</dbReference>
<feature type="domain" description="Glucose-methanol-choline oxidoreductase N-terminal" evidence="14">
    <location>
        <begin position="248"/>
        <end position="460"/>
    </location>
</feature>
<accession>A0AAE0BPY0</accession>
<sequence length="703" mass="75522">MEGLNEAQCQTFAALCEAFFPALSDAETEQVVAEFSTDVERAKAIAAFCKHTPTAAGIAASFNNYVKAGLVTPELLQEVKLGLTALNTAFGTFLLCGHRAPFHALRGSEKTAAMIGLSASFLPPKRKLFNSFKVLTALLFLGSVPKGLHTNPAWAAVGYPSPRVFLEGAARRALSRGDTAKDPFASQWLRVTGEMELEVDVVVVGSGVGGAIMAAELARSGHKVLVLEKGRYMKQEELSLVEAQSALDMYERGGLLQSEDGSISMFAGSTFGGGATVNWMCSLQTPHHVRKEWAEEHGLSHLMSPAFQKSLDFVCSRMGVHTDKIPHNAANETLRRGCMRLGYPVEECPQAGKPQEADGSDAGYCCFGWKYGESQGMQGTFLADAARAGARFIDQCDVQYVRQHKGCATGVVAIVAGKHRLKVKSQIVVSSCGSVNTPALLKRSRLQNANIGRYLRLHPVTTAYGIFPEDVAVYEGPPMTMVSKAVQNQDGKGYGALIEVPSAHLAFLSMIKPLRGAAEARRDLLEAKRTVPLIVLTRDRGAGTVHVDKAGRARIDYDLHQDDSKHMLQGMEAAIKILIAAGATKVGTSQAGMEEYHPTSQGIADASFWGAGGWLEKMHRYGTLKYGCPLFSAHQMGTCRMGKSATSSATNGEGEAWELRNLFVADASLFPTPSGTNPMVTCAALSHGIAQHVKARLSSRARL</sequence>
<evidence type="ECO:0000256" key="5">
    <source>
        <dbReference type="ARBA" id="ARBA00013125"/>
    </source>
</evidence>
<evidence type="ECO:0000256" key="4">
    <source>
        <dbReference type="ARBA" id="ARBA00010790"/>
    </source>
</evidence>
<evidence type="ECO:0000256" key="12">
    <source>
        <dbReference type="PIRNR" id="PIRNR028937"/>
    </source>
</evidence>
<keyword evidence="11 12" id="KW-0472">Membrane</keyword>
<dbReference type="InterPro" id="IPR012400">
    <property type="entry name" value="Long_Oxdase"/>
</dbReference>
<feature type="active site" description="Proton acceptor" evidence="13">
    <location>
        <position position="634"/>
    </location>
</feature>
<evidence type="ECO:0000256" key="11">
    <source>
        <dbReference type="ARBA" id="ARBA00023136"/>
    </source>
</evidence>
<comment type="similarity">
    <text evidence="4 12">Belongs to the GMC oxidoreductase family.</text>
</comment>